<evidence type="ECO:0000313" key="3">
    <source>
        <dbReference type="Proteomes" id="UP001341840"/>
    </source>
</evidence>
<sequence>MDLKTHGFNNFSFSQSLVTKKSFSQSFFDRLSPSPPPISLPVAGCLNLQPLITIKMAAPPRTGRLFQDINANGHKKVRATGRKPLSDVSNNAGNKSLDASAKPSASITRPSKPFVSSSSSSAKAKNLEASNIGTANTTASGKSQTGGGGGGRRKVLSDISNTGKPRLLEMKEKKQTLKSLKEKEEPLSPTAIGEEMCRHDYRKCVQAQSKALDFRFIMDDIFRDLKVSAEPPLNMEIESEGEHWESEEEPELLIPEGRARKLHWSGINSPEHNNEEHLELPWSTVNFELIRITESMATKRRAVPPKGNRVFEEELSC</sequence>
<name>A0ABU6YIK3_9FABA</name>
<dbReference type="EMBL" id="JASCZI010242101">
    <property type="protein sequence ID" value="MED6209587.1"/>
    <property type="molecule type" value="Genomic_DNA"/>
</dbReference>
<gene>
    <name evidence="2" type="ORF">PIB30_056157</name>
</gene>
<organism evidence="2 3">
    <name type="scientific">Stylosanthes scabra</name>
    <dbReference type="NCBI Taxonomy" id="79078"/>
    <lineage>
        <taxon>Eukaryota</taxon>
        <taxon>Viridiplantae</taxon>
        <taxon>Streptophyta</taxon>
        <taxon>Embryophyta</taxon>
        <taxon>Tracheophyta</taxon>
        <taxon>Spermatophyta</taxon>
        <taxon>Magnoliopsida</taxon>
        <taxon>eudicotyledons</taxon>
        <taxon>Gunneridae</taxon>
        <taxon>Pentapetalae</taxon>
        <taxon>rosids</taxon>
        <taxon>fabids</taxon>
        <taxon>Fabales</taxon>
        <taxon>Fabaceae</taxon>
        <taxon>Papilionoideae</taxon>
        <taxon>50 kb inversion clade</taxon>
        <taxon>dalbergioids sensu lato</taxon>
        <taxon>Dalbergieae</taxon>
        <taxon>Pterocarpus clade</taxon>
        <taxon>Stylosanthes</taxon>
    </lineage>
</organism>
<feature type="region of interest" description="Disordered" evidence="1">
    <location>
        <begin position="74"/>
        <end position="160"/>
    </location>
</feature>
<keyword evidence="3" id="KW-1185">Reference proteome</keyword>
<evidence type="ECO:0000313" key="2">
    <source>
        <dbReference type="EMBL" id="MED6209587.1"/>
    </source>
</evidence>
<evidence type="ECO:0000256" key="1">
    <source>
        <dbReference type="SAM" id="MobiDB-lite"/>
    </source>
</evidence>
<comment type="caution">
    <text evidence="2">The sequence shown here is derived from an EMBL/GenBank/DDBJ whole genome shotgun (WGS) entry which is preliminary data.</text>
</comment>
<dbReference type="InterPro" id="IPR039326">
    <property type="entry name" value="Patronus"/>
</dbReference>
<proteinExistence type="predicted"/>
<dbReference type="PANTHER" id="PTHR35125:SF2">
    <property type="entry name" value="PROTEIN PATRONUS 2-LIKE"/>
    <property type="match status" value="1"/>
</dbReference>
<dbReference type="PANTHER" id="PTHR35125">
    <property type="entry name" value="NEURON NAVIGATOR 1-LIKE-RELATED"/>
    <property type="match status" value="1"/>
</dbReference>
<feature type="compositionally biased region" description="Polar residues" evidence="1">
    <location>
        <begin position="128"/>
        <end position="143"/>
    </location>
</feature>
<accession>A0ABU6YIK3</accession>
<dbReference type="Proteomes" id="UP001341840">
    <property type="component" value="Unassembled WGS sequence"/>
</dbReference>
<protein>
    <submittedName>
        <fullName evidence="2">Uncharacterized protein</fullName>
    </submittedName>
</protein>
<reference evidence="2 3" key="1">
    <citation type="journal article" date="2023" name="Plants (Basel)">
        <title>Bridging the Gap: Combining Genomics and Transcriptomics Approaches to Understand Stylosanthes scabra, an Orphan Legume from the Brazilian Caatinga.</title>
        <authorList>
            <person name="Ferreira-Neto J.R.C."/>
            <person name="da Silva M.D."/>
            <person name="Binneck E."/>
            <person name="de Melo N.F."/>
            <person name="da Silva R.H."/>
            <person name="de Melo A.L.T.M."/>
            <person name="Pandolfi V."/>
            <person name="Bustamante F.O."/>
            <person name="Brasileiro-Vidal A.C."/>
            <person name="Benko-Iseppon A.M."/>
        </authorList>
    </citation>
    <scope>NUCLEOTIDE SEQUENCE [LARGE SCALE GENOMIC DNA]</scope>
    <source>
        <tissue evidence="2">Leaves</tissue>
    </source>
</reference>